<evidence type="ECO:0000256" key="1">
    <source>
        <dbReference type="ARBA" id="ARBA00023015"/>
    </source>
</evidence>
<dbReference type="SUPFAM" id="SSF46689">
    <property type="entry name" value="Homeodomain-like"/>
    <property type="match status" value="1"/>
</dbReference>
<dbReference type="GO" id="GO:0003700">
    <property type="term" value="F:DNA-binding transcription factor activity"/>
    <property type="evidence" value="ECO:0007669"/>
    <property type="project" value="InterPro"/>
</dbReference>
<name>A0A7Z2W015_9BURK</name>
<dbReference type="KEGG" id="mfy:HH212_19805"/>
<evidence type="ECO:0000259" key="4">
    <source>
        <dbReference type="PROSITE" id="PS01124"/>
    </source>
</evidence>
<evidence type="ECO:0000256" key="3">
    <source>
        <dbReference type="ARBA" id="ARBA00023163"/>
    </source>
</evidence>
<evidence type="ECO:0000256" key="2">
    <source>
        <dbReference type="ARBA" id="ARBA00023125"/>
    </source>
</evidence>
<dbReference type="PROSITE" id="PS01124">
    <property type="entry name" value="HTH_ARAC_FAMILY_2"/>
    <property type="match status" value="1"/>
</dbReference>
<dbReference type="AlphaFoldDB" id="A0A7Z2W015"/>
<dbReference type="GO" id="GO:0043565">
    <property type="term" value="F:sequence-specific DNA binding"/>
    <property type="evidence" value="ECO:0007669"/>
    <property type="project" value="InterPro"/>
</dbReference>
<evidence type="ECO:0000313" key="5">
    <source>
        <dbReference type="EMBL" id="QJE01985.1"/>
    </source>
</evidence>
<feature type="domain" description="HTH araC/xylS-type" evidence="4">
    <location>
        <begin position="51"/>
        <end position="153"/>
    </location>
</feature>
<proteinExistence type="predicted"/>
<dbReference type="InterPro" id="IPR018060">
    <property type="entry name" value="HTH_AraC"/>
</dbReference>
<keyword evidence="2" id="KW-0238">DNA-binding</keyword>
<keyword evidence="3" id="KW-0804">Transcription</keyword>
<dbReference type="InterPro" id="IPR009057">
    <property type="entry name" value="Homeodomain-like_sf"/>
</dbReference>
<gene>
    <name evidence="5" type="ORF">HH212_19805</name>
</gene>
<dbReference type="EMBL" id="CP051685">
    <property type="protein sequence ID" value="QJE01985.1"/>
    <property type="molecule type" value="Genomic_DNA"/>
</dbReference>
<sequence>MHMTAPAIANVDIRSYREDCGADRHAFAQLVLPLSGGLLLDTLAADAPQPRARLAVLKAEVEARPGLPWTTASMARLAGLSVSRLHALFREELDSTPHAWLLGRRLDLACRLLATSAGPVAAVALAAGFSDQSALTRAMRRELDATPAAWRRRSRSRETGSGKQ</sequence>
<reference evidence="5 6" key="1">
    <citation type="submission" date="2020-04" db="EMBL/GenBank/DDBJ databases">
        <title>Genome sequencing of novel species.</title>
        <authorList>
            <person name="Heo J."/>
            <person name="Kim S.-J."/>
            <person name="Kim J.-S."/>
            <person name="Hong S.-B."/>
            <person name="Kwon S.-W."/>
        </authorList>
    </citation>
    <scope>NUCLEOTIDE SEQUENCE [LARGE SCALE GENOMIC DNA]</scope>
    <source>
        <strain evidence="5 6">GN2-R2</strain>
    </source>
</reference>
<accession>A0A7Z2W015</accession>
<dbReference type="InterPro" id="IPR050204">
    <property type="entry name" value="AraC_XylS_family_regulators"/>
</dbReference>
<dbReference type="Proteomes" id="UP000502415">
    <property type="component" value="Chromosome"/>
</dbReference>
<dbReference type="Gene3D" id="1.10.10.60">
    <property type="entry name" value="Homeodomain-like"/>
    <property type="match status" value="1"/>
</dbReference>
<organism evidence="5 6">
    <name type="scientific">Massilia forsythiae</name>
    <dbReference type="NCBI Taxonomy" id="2728020"/>
    <lineage>
        <taxon>Bacteria</taxon>
        <taxon>Pseudomonadati</taxon>
        <taxon>Pseudomonadota</taxon>
        <taxon>Betaproteobacteria</taxon>
        <taxon>Burkholderiales</taxon>
        <taxon>Oxalobacteraceae</taxon>
        <taxon>Telluria group</taxon>
        <taxon>Massilia</taxon>
    </lineage>
</organism>
<dbReference type="PANTHER" id="PTHR46796">
    <property type="entry name" value="HTH-TYPE TRANSCRIPTIONAL ACTIVATOR RHAS-RELATED"/>
    <property type="match status" value="1"/>
</dbReference>
<protein>
    <submittedName>
        <fullName evidence="5">Helix-turn-helix transcriptional regulator</fullName>
    </submittedName>
</protein>
<evidence type="ECO:0000313" key="6">
    <source>
        <dbReference type="Proteomes" id="UP000502415"/>
    </source>
</evidence>
<keyword evidence="6" id="KW-1185">Reference proteome</keyword>
<dbReference type="SMART" id="SM00342">
    <property type="entry name" value="HTH_ARAC"/>
    <property type="match status" value="1"/>
</dbReference>
<dbReference type="Pfam" id="PF12833">
    <property type="entry name" value="HTH_18"/>
    <property type="match status" value="1"/>
</dbReference>
<keyword evidence="1" id="KW-0805">Transcription regulation</keyword>
<dbReference type="PANTHER" id="PTHR46796:SF2">
    <property type="entry name" value="TRANSCRIPTIONAL REGULATORY PROTEIN"/>
    <property type="match status" value="1"/>
</dbReference>